<organism evidence="1">
    <name type="scientific">Faucicola osloensis</name>
    <name type="common">Moraxella osloensis</name>
    <dbReference type="NCBI Taxonomy" id="34062"/>
    <lineage>
        <taxon>Bacteria</taxon>
        <taxon>Pseudomonadati</taxon>
        <taxon>Pseudomonadota</taxon>
        <taxon>Gammaproteobacteria</taxon>
        <taxon>Moraxellales</taxon>
        <taxon>Moraxellaceae</taxon>
        <taxon>Faucicola</taxon>
    </lineage>
</organism>
<proteinExistence type="predicted"/>
<sequence>MDILDFTNSYPFTRQVTDLMGAEGVTIFPDGDNQITSRTDDNIFIFSPKLPPDQLEDFCKKNLQVYEKMSEQFSDLINDCQDFQIEKFW</sequence>
<dbReference type="AlphaFoldDB" id="A0AA91FMM2"/>
<reference evidence="1" key="1">
    <citation type="submission" date="2016-06" db="EMBL/GenBank/DDBJ databases">
        <title>Draft genome of Moraxella osloensis CCUG 67237.</title>
        <authorList>
            <person name="Salva-Serra F."/>
            <person name="Engstrom-Jakobsson H."/>
            <person name="Thorell K."/>
            <person name="Gonzales-Siles L."/>
            <person name="Karlsson R."/>
            <person name="Boulund F."/>
            <person name="Engstrand L."/>
            <person name="Kristiansson E."/>
            <person name="Moore E."/>
        </authorList>
    </citation>
    <scope>NUCLEOTIDE SEQUENCE [LARGE SCALE GENOMIC DNA]</scope>
    <source>
        <strain evidence="1">CCUG 67237</strain>
    </source>
</reference>
<protein>
    <submittedName>
        <fullName evidence="1">Uncharacterized protein</fullName>
    </submittedName>
</protein>
<name>A0AA91FMM2_FAUOS</name>
<accession>A0AA91FMM2</accession>
<dbReference type="EMBL" id="LZMT01000017">
    <property type="protein sequence ID" value="OBX64318.1"/>
    <property type="molecule type" value="Genomic_DNA"/>
</dbReference>
<comment type="caution">
    <text evidence="1">The sequence shown here is derived from an EMBL/GenBank/DDBJ whole genome shotgun (WGS) entry which is preliminary data.</text>
</comment>
<evidence type="ECO:0000313" key="1">
    <source>
        <dbReference type="EMBL" id="OBX64318.1"/>
    </source>
</evidence>
<gene>
    <name evidence="1" type="ORF">A9299_09940</name>
</gene>